<evidence type="ECO:0000256" key="3">
    <source>
        <dbReference type="ARBA" id="ARBA00022692"/>
    </source>
</evidence>
<keyword evidence="2" id="KW-1003">Cell membrane</keyword>
<feature type="domain" description="Tyrosine-protein kinase G-rich" evidence="8">
    <location>
        <begin position="295"/>
        <end position="368"/>
    </location>
</feature>
<dbReference type="EMBL" id="JBHUOM010000001">
    <property type="protein sequence ID" value="MFD2932684.1"/>
    <property type="molecule type" value="Genomic_DNA"/>
</dbReference>
<evidence type="ECO:0000256" key="6">
    <source>
        <dbReference type="SAM" id="Phobius"/>
    </source>
</evidence>
<evidence type="ECO:0000256" key="4">
    <source>
        <dbReference type="ARBA" id="ARBA00022989"/>
    </source>
</evidence>
<dbReference type="PANTHER" id="PTHR32309">
    <property type="entry name" value="TYROSINE-PROTEIN KINASE"/>
    <property type="match status" value="1"/>
</dbReference>
<sequence length="382" mass="43335">MHAQSSTGCKLRNRNQIYMIVLTESKPVLSTNRWLRLPTDVIIRTLWKERYKVLVAMFLFIGLGIITALLMQQEFRSEARIMPEMNNGSGDILKRLASVAGFAGVDFSDADGMDAIRPDLYPNVLQSTPFVLYLIDQSITTTDGQVQTVGQFLLHDDNRWSWKQLLPFNNADRRMPLPLNKANGTVQLSASQQELAEDIGERVSAKFDTRSGIITIAAKMPDANVAATVAQIAMNYLTQYVTNYRTEKARQDLHFYGQRLKEAQQRYHTAQLNVFQYNDHNRNVVMLATTMERHRMEAELTIAQTVYTELSRQFEQSKLKVQARTPVFKVLEPPKVPLKRISPKRLILVLLFAVLGLGLGIVYVLAQKANVAGRFRAMVADD</sequence>
<feature type="domain" description="Polysaccharide chain length determinant N-terminal" evidence="7">
    <location>
        <begin position="42"/>
        <end position="91"/>
    </location>
</feature>
<gene>
    <name evidence="9" type="ORF">ACFS25_02780</name>
</gene>
<dbReference type="RefSeq" id="WP_381496875.1">
    <property type="nucleotide sequence ID" value="NZ_JBHUOM010000001.1"/>
</dbReference>
<accession>A0ABW6ACZ4</accession>
<feature type="transmembrane region" description="Helical" evidence="6">
    <location>
        <begin position="53"/>
        <end position="71"/>
    </location>
</feature>
<feature type="transmembrane region" description="Helical" evidence="6">
    <location>
        <begin position="346"/>
        <end position="366"/>
    </location>
</feature>
<dbReference type="InterPro" id="IPR050445">
    <property type="entry name" value="Bact_polysacc_biosynth/exp"/>
</dbReference>
<comment type="caution">
    <text evidence="9">The sequence shown here is derived from an EMBL/GenBank/DDBJ whole genome shotgun (WGS) entry which is preliminary data.</text>
</comment>
<keyword evidence="3 6" id="KW-0812">Transmembrane</keyword>
<keyword evidence="10" id="KW-1185">Reference proteome</keyword>
<keyword evidence="5 6" id="KW-0472">Membrane</keyword>
<dbReference type="Pfam" id="PF13807">
    <property type="entry name" value="GNVR"/>
    <property type="match status" value="1"/>
</dbReference>
<dbReference type="InterPro" id="IPR032807">
    <property type="entry name" value="GNVR"/>
</dbReference>
<keyword evidence="4 6" id="KW-1133">Transmembrane helix</keyword>
<reference evidence="10" key="1">
    <citation type="journal article" date="2019" name="Int. J. Syst. Evol. Microbiol.">
        <title>The Global Catalogue of Microorganisms (GCM) 10K type strain sequencing project: providing services to taxonomists for standard genome sequencing and annotation.</title>
        <authorList>
            <consortium name="The Broad Institute Genomics Platform"/>
            <consortium name="The Broad Institute Genome Sequencing Center for Infectious Disease"/>
            <person name="Wu L."/>
            <person name="Ma J."/>
        </authorList>
    </citation>
    <scope>NUCLEOTIDE SEQUENCE [LARGE SCALE GENOMIC DNA]</scope>
    <source>
        <strain evidence="10">KCTC 52490</strain>
    </source>
</reference>
<name>A0ABW6ACZ4_9BACT</name>
<proteinExistence type="predicted"/>
<evidence type="ECO:0000256" key="1">
    <source>
        <dbReference type="ARBA" id="ARBA00004651"/>
    </source>
</evidence>
<evidence type="ECO:0000313" key="10">
    <source>
        <dbReference type="Proteomes" id="UP001597512"/>
    </source>
</evidence>
<dbReference type="PANTHER" id="PTHR32309:SF13">
    <property type="entry name" value="FERRIC ENTEROBACTIN TRANSPORT PROTEIN FEPE"/>
    <property type="match status" value="1"/>
</dbReference>
<evidence type="ECO:0000259" key="7">
    <source>
        <dbReference type="Pfam" id="PF02706"/>
    </source>
</evidence>
<protein>
    <submittedName>
        <fullName evidence="9">Wzz/FepE/Etk N-terminal domain-containing protein</fullName>
    </submittedName>
</protein>
<evidence type="ECO:0000259" key="8">
    <source>
        <dbReference type="Pfam" id="PF13807"/>
    </source>
</evidence>
<organism evidence="9 10">
    <name type="scientific">Spirosoma flavum</name>
    <dbReference type="NCBI Taxonomy" id="2048557"/>
    <lineage>
        <taxon>Bacteria</taxon>
        <taxon>Pseudomonadati</taxon>
        <taxon>Bacteroidota</taxon>
        <taxon>Cytophagia</taxon>
        <taxon>Cytophagales</taxon>
        <taxon>Cytophagaceae</taxon>
        <taxon>Spirosoma</taxon>
    </lineage>
</organism>
<evidence type="ECO:0000256" key="5">
    <source>
        <dbReference type="ARBA" id="ARBA00023136"/>
    </source>
</evidence>
<dbReference type="Proteomes" id="UP001597512">
    <property type="component" value="Unassembled WGS sequence"/>
</dbReference>
<dbReference type="Pfam" id="PF02706">
    <property type="entry name" value="Wzz"/>
    <property type="match status" value="1"/>
</dbReference>
<dbReference type="InterPro" id="IPR003856">
    <property type="entry name" value="LPS_length_determ_N"/>
</dbReference>
<evidence type="ECO:0000256" key="2">
    <source>
        <dbReference type="ARBA" id="ARBA00022475"/>
    </source>
</evidence>
<comment type="subcellular location">
    <subcellularLocation>
        <location evidence="1">Cell membrane</location>
        <topology evidence="1">Multi-pass membrane protein</topology>
    </subcellularLocation>
</comment>
<evidence type="ECO:0000313" key="9">
    <source>
        <dbReference type="EMBL" id="MFD2932684.1"/>
    </source>
</evidence>